<dbReference type="InterPro" id="IPR027417">
    <property type="entry name" value="P-loop_NTPase"/>
</dbReference>
<feature type="compositionally biased region" description="Basic and acidic residues" evidence="10">
    <location>
        <begin position="50"/>
        <end position="79"/>
    </location>
</feature>
<feature type="compositionally biased region" description="Polar residues" evidence="10">
    <location>
        <begin position="1"/>
        <end position="17"/>
    </location>
</feature>
<gene>
    <name evidence="12" type="ORF">SAMN05216243_1398</name>
</gene>
<keyword evidence="6" id="KW-0067">ATP-binding</keyword>
<dbReference type="NCBIfam" id="TIGR02640">
    <property type="entry name" value="gas_vesic_GvpN"/>
    <property type="match status" value="1"/>
</dbReference>
<dbReference type="PANTHER" id="PTHR42759:SF1">
    <property type="entry name" value="MAGNESIUM-CHELATASE SUBUNIT CHLD"/>
    <property type="match status" value="1"/>
</dbReference>
<evidence type="ECO:0000256" key="3">
    <source>
        <dbReference type="ARBA" id="ARBA00022490"/>
    </source>
</evidence>
<evidence type="ECO:0000256" key="5">
    <source>
        <dbReference type="ARBA" id="ARBA00022801"/>
    </source>
</evidence>
<dbReference type="GO" id="GO:0016887">
    <property type="term" value="F:ATP hydrolysis activity"/>
    <property type="evidence" value="ECO:0007669"/>
    <property type="project" value="InterPro"/>
</dbReference>
<dbReference type="Pfam" id="PF08406">
    <property type="entry name" value="CbbQ_C"/>
    <property type="match status" value="1"/>
</dbReference>
<dbReference type="InterPro" id="IPR003593">
    <property type="entry name" value="AAA+_ATPase"/>
</dbReference>
<dbReference type="Pfam" id="PF07728">
    <property type="entry name" value="AAA_5"/>
    <property type="match status" value="1"/>
</dbReference>
<dbReference type="STRING" id="407036.SAMN05216243_1398"/>
<dbReference type="PANTHER" id="PTHR42759">
    <property type="entry name" value="MOXR FAMILY PROTEIN"/>
    <property type="match status" value="1"/>
</dbReference>
<dbReference type="EMBL" id="FNFL01000002">
    <property type="protein sequence ID" value="SDJ97647.1"/>
    <property type="molecule type" value="Genomic_DNA"/>
</dbReference>
<keyword evidence="7" id="KW-0304">Gas vesicle</keyword>
<name>A0A1G8Y4T1_9BACI</name>
<keyword evidence="5" id="KW-0378">Hydrolase</keyword>
<feature type="region of interest" description="Disordered" evidence="10">
    <location>
        <begin position="1"/>
        <end position="148"/>
    </location>
</feature>
<comment type="catalytic activity">
    <reaction evidence="9">
        <text>ATP + H2O = ADP + phosphate + H(+)</text>
        <dbReference type="Rhea" id="RHEA:13065"/>
        <dbReference type="ChEBI" id="CHEBI:15377"/>
        <dbReference type="ChEBI" id="CHEBI:15378"/>
        <dbReference type="ChEBI" id="CHEBI:30616"/>
        <dbReference type="ChEBI" id="CHEBI:43474"/>
        <dbReference type="ChEBI" id="CHEBI:456216"/>
    </reaction>
</comment>
<dbReference type="SUPFAM" id="SSF52540">
    <property type="entry name" value="P-loop containing nucleoside triphosphate hydrolases"/>
    <property type="match status" value="1"/>
</dbReference>
<keyword evidence="4" id="KW-0547">Nucleotide-binding</keyword>
<dbReference type="CDD" id="cd00009">
    <property type="entry name" value="AAA"/>
    <property type="match status" value="1"/>
</dbReference>
<evidence type="ECO:0000256" key="4">
    <source>
        <dbReference type="ARBA" id="ARBA00022741"/>
    </source>
</evidence>
<organism evidence="12 13">
    <name type="scientific">Sediminibacillus albus</name>
    <dbReference type="NCBI Taxonomy" id="407036"/>
    <lineage>
        <taxon>Bacteria</taxon>
        <taxon>Bacillati</taxon>
        <taxon>Bacillota</taxon>
        <taxon>Bacilli</taxon>
        <taxon>Bacillales</taxon>
        <taxon>Bacillaceae</taxon>
        <taxon>Sediminibacillus</taxon>
    </lineage>
</organism>
<evidence type="ECO:0000313" key="13">
    <source>
        <dbReference type="Proteomes" id="UP000198694"/>
    </source>
</evidence>
<keyword evidence="3" id="KW-0963">Cytoplasm</keyword>
<dbReference type="SMART" id="SM00382">
    <property type="entry name" value="AAA"/>
    <property type="match status" value="1"/>
</dbReference>
<proteinExistence type="inferred from homology"/>
<feature type="compositionally biased region" description="Polar residues" evidence="10">
    <location>
        <begin position="105"/>
        <end position="127"/>
    </location>
</feature>
<reference evidence="12 13" key="1">
    <citation type="submission" date="2016-10" db="EMBL/GenBank/DDBJ databases">
        <authorList>
            <person name="de Groot N.N."/>
        </authorList>
    </citation>
    <scope>NUCLEOTIDE SEQUENCE [LARGE SCALE GENOMIC DNA]</scope>
    <source>
        <strain evidence="12 13">CGMCC 1.6502</strain>
    </source>
</reference>
<evidence type="ECO:0000256" key="1">
    <source>
        <dbReference type="ARBA" id="ARBA00004496"/>
    </source>
</evidence>
<comment type="subcellular location">
    <subcellularLocation>
        <location evidence="1">Cytoplasm</location>
    </subcellularLocation>
    <subcellularLocation>
        <location evidence="8">Gas vesicle</location>
    </subcellularLocation>
</comment>
<comment type="similarity">
    <text evidence="2">Belongs to the CbbQ/NirQ/NorQ/GpvN family.</text>
</comment>
<evidence type="ECO:0000259" key="11">
    <source>
        <dbReference type="SMART" id="SM00382"/>
    </source>
</evidence>
<dbReference type="InterPro" id="IPR013462">
    <property type="entry name" value="Gas-vesicle_GvpN"/>
</dbReference>
<dbReference type="GO" id="GO:0031412">
    <property type="term" value="P:gas vesicle organization"/>
    <property type="evidence" value="ECO:0007669"/>
    <property type="project" value="InterPro"/>
</dbReference>
<feature type="compositionally biased region" description="Basic and acidic residues" evidence="10">
    <location>
        <begin position="89"/>
        <end position="104"/>
    </location>
</feature>
<dbReference type="InterPro" id="IPR013615">
    <property type="entry name" value="CbbQ_C"/>
</dbReference>
<keyword evidence="13" id="KW-1185">Reference proteome</keyword>
<protein>
    <submittedName>
        <fullName evidence="12">Gas vesicle protein GvpN</fullName>
    </submittedName>
</protein>
<dbReference type="GO" id="GO:0031411">
    <property type="term" value="C:gas vesicle"/>
    <property type="evidence" value="ECO:0007669"/>
    <property type="project" value="UniProtKB-SubCell"/>
</dbReference>
<dbReference type="InterPro" id="IPR050764">
    <property type="entry name" value="CbbQ/NirQ/NorQ/GpvN"/>
</dbReference>
<evidence type="ECO:0000256" key="6">
    <source>
        <dbReference type="ARBA" id="ARBA00022840"/>
    </source>
</evidence>
<evidence type="ECO:0000256" key="8">
    <source>
        <dbReference type="ARBA" id="ARBA00035108"/>
    </source>
</evidence>
<sequence>MAANKSNEGDNITSANKQPEKDKSNTEKNKKAKRKKKVIKSKNGANMAEIKNREKKQTTDSEQEKRQAANKADEDKTKQETSNSAPKPKKFEQGQRKSKEEENSYRQGNHQASKSPLDPNSTNNNQKKQSEKDSSTSANKNKHKRNIDGENFILTPQIEKIADRAERYIHAGYPVHFTGPVGVGKTSMALHLARKFNKPVMLLQGNHELTNQDLLGGITGVSTNMLIDNFVRQVYKKQQDTNEKWTPGRLVEAVKNGYTLIYDEFNRSRPETNSLFLSLLEEGILPLYGTKQNTPFVRVHPDFKVIFTSNPKEYQGIYQPQEALLDRLITIEVNGRAEESEGDIVAKKTNLAQAKTNKVVSLVNRIRRRCEQEKAEGPSLRAMVMIASIAKQQDLAVTAKEEQFESLCVDVLGAQLARCLGYSQVKDVEPIIKQELKRMEDEKNAG</sequence>
<evidence type="ECO:0000256" key="10">
    <source>
        <dbReference type="SAM" id="MobiDB-lite"/>
    </source>
</evidence>
<feature type="compositionally biased region" description="Basic and acidic residues" evidence="10">
    <location>
        <begin position="18"/>
        <end position="29"/>
    </location>
</feature>
<dbReference type="AlphaFoldDB" id="A0A1G8Y4T1"/>
<evidence type="ECO:0000256" key="2">
    <source>
        <dbReference type="ARBA" id="ARBA00009417"/>
    </source>
</evidence>
<accession>A0A1G8Y4T1</accession>
<dbReference type="GO" id="GO:0005737">
    <property type="term" value="C:cytoplasm"/>
    <property type="evidence" value="ECO:0007669"/>
    <property type="project" value="UniProtKB-SubCell"/>
</dbReference>
<dbReference type="Gene3D" id="3.40.50.300">
    <property type="entry name" value="P-loop containing nucleotide triphosphate hydrolases"/>
    <property type="match status" value="1"/>
</dbReference>
<feature type="compositionally biased region" description="Basic residues" evidence="10">
    <location>
        <begin position="30"/>
        <end position="40"/>
    </location>
</feature>
<dbReference type="InterPro" id="IPR011704">
    <property type="entry name" value="ATPase_dyneun-rel_AAA"/>
</dbReference>
<evidence type="ECO:0000313" key="12">
    <source>
        <dbReference type="EMBL" id="SDJ97647.1"/>
    </source>
</evidence>
<feature type="domain" description="AAA+ ATPase" evidence="11">
    <location>
        <begin position="171"/>
        <end position="339"/>
    </location>
</feature>
<dbReference type="Proteomes" id="UP000198694">
    <property type="component" value="Unassembled WGS sequence"/>
</dbReference>
<dbReference type="GO" id="GO:0005524">
    <property type="term" value="F:ATP binding"/>
    <property type="evidence" value="ECO:0007669"/>
    <property type="project" value="UniProtKB-KW"/>
</dbReference>
<evidence type="ECO:0000256" key="9">
    <source>
        <dbReference type="ARBA" id="ARBA00049360"/>
    </source>
</evidence>
<evidence type="ECO:0000256" key="7">
    <source>
        <dbReference type="ARBA" id="ARBA00022987"/>
    </source>
</evidence>
<dbReference type="RefSeq" id="WP_245690081.1">
    <property type="nucleotide sequence ID" value="NZ_FNFL01000002.1"/>
</dbReference>